<keyword evidence="2" id="KW-1133">Transmembrane helix</keyword>
<dbReference type="EMBL" id="AMGY01000001">
    <property type="protein sequence ID" value="EXJ91943.1"/>
    <property type="molecule type" value="Genomic_DNA"/>
</dbReference>
<organism evidence="3 4">
    <name type="scientific">Capronia epimyces CBS 606.96</name>
    <dbReference type="NCBI Taxonomy" id="1182542"/>
    <lineage>
        <taxon>Eukaryota</taxon>
        <taxon>Fungi</taxon>
        <taxon>Dikarya</taxon>
        <taxon>Ascomycota</taxon>
        <taxon>Pezizomycotina</taxon>
        <taxon>Eurotiomycetes</taxon>
        <taxon>Chaetothyriomycetidae</taxon>
        <taxon>Chaetothyriales</taxon>
        <taxon>Herpotrichiellaceae</taxon>
        <taxon>Capronia</taxon>
    </lineage>
</organism>
<protein>
    <submittedName>
        <fullName evidence="3">Uncharacterized protein</fullName>
    </submittedName>
</protein>
<proteinExistence type="predicted"/>
<evidence type="ECO:0000256" key="2">
    <source>
        <dbReference type="SAM" id="Phobius"/>
    </source>
</evidence>
<comment type="caution">
    <text evidence="3">The sequence shown here is derived from an EMBL/GenBank/DDBJ whole genome shotgun (WGS) entry which is preliminary data.</text>
</comment>
<keyword evidence="2" id="KW-0812">Transmembrane</keyword>
<dbReference type="RefSeq" id="XP_007728833.1">
    <property type="nucleotide sequence ID" value="XM_007730643.1"/>
</dbReference>
<feature type="transmembrane region" description="Helical" evidence="2">
    <location>
        <begin position="84"/>
        <end position="107"/>
    </location>
</feature>
<name>W9YHD8_9EURO</name>
<evidence type="ECO:0000313" key="3">
    <source>
        <dbReference type="EMBL" id="EXJ91943.1"/>
    </source>
</evidence>
<evidence type="ECO:0000313" key="4">
    <source>
        <dbReference type="Proteomes" id="UP000019478"/>
    </source>
</evidence>
<dbReference type="AlphaFoldDB" id="W9YHD8"/>
<evidence type="ECO:0000256" key="1">
    <source>
        <dbReference type="SAM" id="MobiDB-lite"/>
    </source>
</evidence>
<feature type="transmembrane region" description="Helical" evidence="2">
    <location>
        <begin position="127"/>
        <end position="151"/>
    </location>
</feature>
<accession>W9YHD8</accession>
<feature type="region of interest" description="Disordered" evidence="1">
    <location>
        <begin position="1"/>
        <end position="24"/>
    </location>
</feature>
<feature type="transmembrane region" description="Helical" evidence="2">
    <location>
        <begin position="212"/>
        <end position="235"/>
    </location>
</feature>
<feature type="transmembrane region" description="Helical" evidence="2">
    <location>
        <begin position="163"/>
        <end position="181"/>
    </location>
</feature>
<gene>
    <name evidence="3" type="ORF">A1O3_00493</name>
</gene>
<reference evidence="3 4" key="1">
    <citation type="submission" date="2013-03" db="EMBL/GenBank/DDBJ databases">
        <title>The Genome Sequence of Capronia epimyces CBS 606.96.</title>
        <authorList>
            <consortium name="The Broad Institute Genomics Platform"/>
            <person name="Cuomo C."/>
            <person name="de Hoog S."/>
            <person name="Gorbushina A."/>
            <person name="Walker B."/>
            <person name="Young S.K."/>
            <person name="Zeng Q."/>
            <person name="Gargeya S."/>
            <person name="Fitzgerald M."/>
            <person name="Haas B."/>
            <person name="Abouelleil A."/>
            <person name="Allen A.W."/>
            <person name="Alvarado L."/>
            <person name="Arachchi H.M."/>
            <person name="Berlin A.M."/>
            <person name="Chapman S.B."/>
            <person name="Gainer-Dewar J."/>
            <person name="Goldberg J."/>
            <person name="Griggs A."/>
            <person name="Gujja S."/>
            <person name="Hansen M."/>
            <person name="Howarth C."/>
            <person name="Imamovic A."/>
            <person name="Ireland A."/>
            <person name="Larimer J."/>
            <person name="McCowan C."/>
            <person name="Murphy C."/>
            <person name="Pearson M."/>
            <person name="Poon T.W."/>
            <person name="Priest M."/>
            <person name="Roberts A."/>
            <person name="Saif S."/>
            <person name="Shea T."/>
            <person name="Sisk P."/>
            <person name="Sykes S."/>
            <person name="Wortman J."/>
            <person name="Nusbaum C."/>
            <person name="Birren B."/>
        </authorList>
    </citation>
    <scope>NUCLEOTIDE SEQUENCE [LARGE SCALE GENOMIC DNA]</scope>
    <source>
        <strain evidence="3 4">CBS 606.96</strain>
    </source>
</reference>
<dbReference type="OrthoDB" id="5127974at2759"/>
<keyword evidence="2" id="KW-0472">Membrane</keyword>
<dbReference type="eggNOG" id="ENOG502THBH">
    <property type="taxonomic scope" value="Eukaryota"/>
</dbReference>
<sequence>MKARSDQYRRHGRERRRRHHSTRDLDDLERQLPYYVAPPPVVHRTLVGQYCTTAETVSGIATFAGAITLSTQLLIECPQSRLQALLALASQLFLATPLVLLGVVAVLHGRANSQAVSWDEPSRAFIVAQFLISGIMVVVSFLLLGCAIYVAEGEGSEHAIGQWGLALISLTMIIVVVAVWVNNSTNRFWRSFLKLDIRYTTTEMSDSYSIQYLRVFLLTFVPQLAVVGCLVGFGARRAAAATIQFGCGFG</sequence>
<dbReference type="GeneID" id="19164633"/>
<feature type="compositionally biased region" description="Basic residues" evidence="1">
    <location>
        <begin position="10"/>
        <end position="21"/>
    </location>
</feature>
<dbReference type="HOGENOM" id="CLU_1111249_0_0_1"/>
<dbReference type="Proteomes" id="UP000019478">
    <property type="component" value="Unassembled WGS sequence"/>
</dbReference>
<keyword evidence="4" id="KW-1185">Reference proteome</keyword>